<evidence type="ECO:0000313" key="4">
    <source>
        <dbReference type="Proteomes" id="UP001500037"/>
    </source>
</evidence>
<sequence length="452" mass="46819">MGNGTAAPGGPERPRDPGDFAGSHAPGATPARPGRRMASALAAVLIVLACLLAPLSVVAVWARSQISDTDRYLATVAPLAGNPAVQAAVADRATTAITKKLPGSLLNDLAPDEQSLLGGLLGQLGGALSDELAGFVRGQVEQVMQSDAFAAAWTEVNRSAHDAFEKALNGEKSGAVQIQGDTVTLDLAPLIELVKSRLLADGLSIASSIPTVHTDYVLISSANVSRVQTAFRLLQQGGIWLPVLTLLLAAAGVLLAVRRRRALVATALGIAAAAAALSIALLIFRTIYLHRLSSDVDRAAAGAIFDTLVRFLRGGIRVLIVLGLLVGLGAWVTGDGRRARVVRGRWQAGLGSVRRRWGLRLGAVGRFTHRFKAWLGWGAVAVTVAAFLVWNYPTALVVLWLALGLLAVLAAVELLDDPGWQPHADSGGGSGGSRGGPGGAGQPPSTGTMPLR</sequence>
<name>A0ABP4GHM7_9ACTN</name>
<evidence type="ECO:0000256" key="1">
    <source>
        <dbReference type="SAM" id="MobiDB-lite"/>
    </source>
</evidence>
<keyword evidence="2" id="KW-1133">Transmembrane helix</keyword>
<feature type="region of interest" description="Disordered" evidence="1">
    <location>
        <begin position="1"/>
        <end position="33"/>
    </location>
</feature>
<dbReference type="RefSeq" id="WP_344440037.1">
    <property type="nucleotide sequence ID" value="NZ_BAAALF010000012.1"/>
</dbReference>
<reference evidence="4" key="1">
    <citation type="journal article" date="2019" name="Int. J. Syst. Evol. Microbiol.">
        <title>The Global Catalogue of Microorganisms (GCM) 10K type strain sequencing project: providing services to taxonomists for standard genome sequencing and annotation.</title>
        <authorList>
            <consortium name="The Broad Institute Genomics Platform"/>
            <consortium name="The Broad Institute Genome Sequencing Center for Infectious Disease"/>
            <person name="Wu L."/>
            <person name="Ma J."/>
        </authorList>
    </citation>
    <scope>NUCLEOTIDE SEQUENCE [LARGE SCALE GENOMIC DNA]</scope>
    <source>
        <strain evidence="4">JCM 13004</strain>
    </source>
</reference>
<keyword evidence="2" id="KW-0812">Transmembrane</keyword>
<feature type="compositionally biased region" description="Low complexity" evidence="1">
    <location>
        <begin position="442"/>
        <end position="452"/>
    </location>
</feature>
<feature type="compositionally biased region" description="Gly residues" evidence="1">
    <location>
        <begin position="426"/>
        <end position="441"/>
    </location>
</feature>
<feature type="transmembrane region" description="Helical" evidence="2">
    <location>
        <begin position="40"/>
        <end position="62"/>
    </location>
</feature>
<feature type="transmembrane region" description="Helical" evidence="2">
    <location>
        <begin position="239"/>
        <end position="257"/>
    </location>
</feature>
<keyword evidence="4" id="KW-1185">Reference proteome</keyword>
<dbReference type="Proteomes" id="UP001500037">
    <property type="component" value="Unassembled WGS sequence"/>
</dbReference>
<gene>
    <name evidence="3" type="ORF">GCM10009665_11990</name>
</gene>
<feature type="transmembrane region" description="Helical" evidence="2">
    <location>
        <begin position="315"/>
        <end position="333"/>
    </location>
</feature>
<feature type="transmembrane region" description="Helical" evidence="2">
    <location>
        <begin position="264"/>
        <end position="288"/>
    </location>
</feature>
<accession>A0ABP4GHM7</accession>
<feature type="transmembrane region" description="Helical" evidence="2">
    <location>
        <begin position="398"/>
        <end position="415"/>
    </location>
</feature>
<feature type="region of interest" description="Disordered" evidence="1">
    <location>
        <begin position="422"/>
        <end position="452"/>
    </location>
</feature>
<comment type="caution">
    <text evidence="3">The sequence shown here is derived from an EMBL/GenBank/DDBJ whole genome shotgun (WGS) entry which is preliminary data.</text>
</comment>
<feature type="transmembrane region" description="Helical" evidence="2">
    <location>
        <begin position="374"/>
        <end position="392"/>
    </location>
</feature>
<evidence type="ECO:0000256" key="2">
    <source>
        <dbReference type="SAM" id="Phobius"/>
    </source>
</evidence>
<proteinExistence type="predicted"/>
<organism evidence="3 4">
    <name type="scientific">Kitasatospora nipponensis</name>
    <dbReference type="NCBI Taxonomy" id="258049"/>
    <lineage>
        <taxon>Bacteria</taxon>
        <taxon>Bacillati</taxon>
        <taxon>Actinomycetota</taxon>
        <taxon>Actinomycetes</taxon>
        <taxon>Kitasatosporales</taxon>
        <taxon>Streptomycetaceae</taxon>
        <taxon>Kitasatospora</taxon>
    </lineage>
</organism>
<protein>
    <recommendedName>
        <fullName evidence="5">Integral membrane protein</fullName>
    </recommendedName>
</protein>
<evidence type="ECO:0000313" key="3">
    <source>
        <dbReference type="EMBL" id="GAA1223321.1"/>
    </source>
</evidence>
<keyword evidence="2" id="KW-0472">Membrane</keyword>
<evidence type="ECO:0008006" key="5">
    <source>
        <dbReference type="Google" id="ProtNLM"/>
    </source>
</evidence>
<dbReference type="EMBL" id="BAAALF010000012">
    <property type="protein sequence ID" value="GAA1223321.1"/>
    <property type="molecule type" value="Genomic_DNA"/>
</dbReference>